<dbReference type="GO" id="GO:0006744">
    <property type="term" value="P:ubiquinone biosynthetic process"/>
    <property type="evidence" value="ECO:0007669"/>
    <property type="project" value="TreeGrafter"/>
</dbReference>
<proteinExistence type="predicted"/>
<evidence type="ECO:0000313" key="2">
    <source>
        <dbReference type="EMBL" id="KKK45630.1"/>
    </source>
</evidence>
<dbReference type="InterPro" id="IPR002830">
    <property type="entry name" value="UbiD"/>
</dbReference>
<protein>
    <recommendedName>
        <fullName evidence="1">3-octaprenyl-4-hydroxybenzoate carboxy-lyase-like N-terminal domain-containing protein</fullName>
    </recommendedName>
</protein>
<organism evidence="2">
    <name type="scientific">marine sediment metagenome</name>
    <dbReference type="NCBI Taxonomy" id="412755"/>
    <lineage>
        <taxon>unclassified sequences</taxon>
        <taxon>metagenomes</taxon>
        <taxon>ecological metagenomes</taxon>
    </lineage>
</organism>
<dbReference type="GO" id="GO:0005829">
    <property type="term" value="C:cytosol"/>
    <property type="evidence" value="ECO:0007669"/>
    <property type="project" value="TreeGrafter"/>
</dbReference>
<comment type="caution">
    <text evidence="2">The sequence shown here is derived from an EMBL/GenBank/DDBJ whole genome shotgun (WGS) entry which is preliminary data.</text>
</comment>
<dbReference type="SUPFAM" id="SSF50475">
    <property type="entry name" value="FMN-binding split barrel"/>
    <property type="match status" value="1"/>
</dbReference>
<dbReference type="EMBL" id="LAZR01070073">
    <property type="protein sequence ID" value="KKK45630.1"/>
    <property type="molecule type" value="Genomic_DNA"/>
</dbReference>
<dbReference type="Pfam" id="PF20695">
    <property type="entry name" value="UbiD_N"/>
    <property type="match status" value="1"/>
</dbReference>
<reference evidence="2" key="1">
    <citation type="journal article" date="2015" name="Nature">
        <title>Complex archaea that bridge the gap between prokaryotes and eukaryotes.</title>
        <authorList>
            <person name="Spang A."/>
            <person name="Saw J.H."/>
            <person name="Jorgensen S.L."/>
            <person name="Zaremba-Niedzwiedzka K."/>
            <person name="Martijn J."/>
            <person name="Lind A.E."/>
            <person name="van Eijk R."/>
            <person name="Schleper C."/>
            <person name="Guy L."/>
            <person name="Ettema T.J."/>
        </authorList>
    </citation>
    <scope>NUCLEOTIDE SEQUENCE</scope>
</reference>
<dbReference type="PANTHER" id="PTHR30108:SF17">
    <property type="entry name" value="FERULIC ACID DECARBOXYLASE 1"/>
    <property type="match status" value="1"/>
</dbReference>
<evidence type="ECO:0000259" key="1">
    <source>
        <dbReference type="Pfam" id="PF20695"/>
    </source>
</evidence>
<dbReference type="InterPro" id="IPR049383">
    <property type="entry name" value="UbiD-like_N"/>
</dbReference>
<dbReference type="GO" id="GO:0008694">
    <property type="term" value="F:4-hydroxy-3-polyprenylbenzoate decarboxylase activity"/>
    <property type="evidence" value="ECO:0007669"/>
    <property type="project" value="TreeGrafter"/>
</dbReference>
<feature type="domain" description="3-octaprenyl-4-hydroxybenzoate carboxy-lyase-like N-terminal" evidence="1">
    <location>
        <begin position="33"/>
        <end position="109"/>
    </location>
</feature>
<name>A0A0F8WC03_9ZZZZ</name>
<gene>
    <name evidence="2" type="ORF">LCGC14_3165170</name>
</gene>
<dbReference type="PANTHER" id="PTHR30108">
    <property type="entry name" value="3-OCTAPRENYL-4-HYDROXYBENZOATE CARBOXY-LYASE-RELATED"/>
    <property type="match status" value="1"/>
</dbReference>
<sequence length="152" mass="17332">MIRRPSQIIRSKLTSLVDEDHRVYHSQREFLLFLEQRGDLKRIKTPVSPAFEITEICHRTIKQAGPALLFENPTAGNMPVVANLYGTEQRVAATIGLENAQALREFGKQMAKRLVSIDEAREAQSQAAQKLDVSWREIFQLQRNYDSGKVLP</sequence>
<dbReference type="AlphaFoldDB" id="A0A0F8WC03"/>
<accession>A0A0F8WC03</accession>